<keyword evidence="12" id="KW-1185">Reference proteome</keyword>
<dbReference type="AlphaFoldDB" id="A0AA36DM49"/>
<sequence>MLSTKGSTDGLFNSFRVVLTDCNYARSFGTWNRVLTLAGSLKMGTLSLDMLFIRRLGSLLKLLFPLNRHSKTAWLALVVLITSFLDQVGTYFVGILPSQFYVVLGNRDLSAFKLLIAKATVIVIAKSVSLASIKYFTSILAIRCRELCTYTLHRLYFKRRAFYKLGTMSEGLDNIDQRLTQDIEKTTQALAVDLFAPVITAPFIILYYSYLTWKSSGWMGPFTIYIYFALVTTVNRYLLSPIVGLVNETERREGDFRQRHMEVRTNVESIAFYQSGLIENIMANQKLKILLKTKRKLIEWRFLLGIVTNIFDYFGGTLSYLIIAIPIFMTHTYDSLSGTELNGVVSMNAFFYLYLIYSFTNLITLSEKLGDLAGVTHRVIELLEELRRLHSDCLETDRPPSTVPSSVVVIGSDEEEKAITSKAIEELHGKQLSLERDCDDEEEAQFLLGNTVDRDDECPDDGVAMTLDSATLAAPNDAHNVIIANLSLQLIQGQNVLITGDSGVGKTSLLRLFAGLWNNVSGKIDRHWRVRPQSLLFVPQKSYFPSGGVTLRQQIVYPLKALPVEKDVVRLTQILEWVKMEHLLERCQGFDHPVEWDWCESLSPGELQRLSMARVFYTKPRIVFLDEATSAIGFETEMQLYRKLQEEGITFVSVGHRFSLKQFHDMELKVYLSQNSRALVCFITCARLVILFTSVLVDSEESSEHFCFVLSLYADDERH</sequence>
<keyword evidence="7 8" id="KW-0472">Membrane</keyword>
<organism evidence="11 12">
    <name type="scientific">Cylicocyclus nassatus</name>
    <name type="common">Nematode worm</name>
    <dbReference type="NCBI Taxonomy" id="53992"/>
    <lineage>
        <taxon>Eukaryota</taxon>
        <taxon>Metazoa</taxon>
        <taxon>Ecdysozoa</taxon>
        <taxon>Nematoda</taxon>
        <taxon>Chromadorea</taxon>
        <taxon>Rhabditida</taxon>
        <taxon>Rhabditina</taxon>
        <taxon>Rhabditomorpha</taxon>
        <taxon>Strongyloidea</taxon>
        <taxon>Strongylidae</taxon>
        <taxon>Cylicocyclus</taxon>
    </lineage>
</organism>
<dbReference type="GO" id="GO:0006635">
    <property type="term" value="P:fatty acid beta-oxidation"/>
    <property type="evidence" value="ECO:0007669"/>
    <property type="project" value="TreeGrafter"/>
</dbReference>
<feature type="transmembrane region" description="Helical" evidence="8">
    <location>
        <begin position="302"/>
        <end position="329"/>
    </location>
</feature>
<evidence type="ECO:0000256" key="5">
    <source>
        <dbReference type="ARBA" id="ARBA00022840"/>
    </source>
</evidence>
<feature type="domain" description="ABC transmembrane type-1" evidence="10">
    <location>
        <begin position="73"/>
        <end position="328"/>
    </location>
</feature>
<dbReference type="PROSITE" id="PS50929">
    <property type="entry name" value="ABC_TM1F"/>
    <property type="match status" value="1"/>
</dbReference>
<feature type="transmembrane region" description="Helical" evidence="8">
    <location>
        <begin position="115"/>
        <end position="136"/>
    </location>
</feature>
<dbReference type="InterPro" id="IPR011527">
    <property type="entry name" value="ABC1_TM_dom"/>
</dbReference>
<dbReference type="PROSITE" id="PS00675">
    <property type="entry name" value="SIGMA54_INTERACT_1"/>
    <property type="match status" value="1"/>
</dbReference>
<dbReference type="PROSITE" id="PS00211">
    <property type="entry name" value="ABC_TRANSPORTER_1"/>
    <property type="match status" value="1"/>
</dbReference>
<keyword evidence="6 8" id="KW-1133">Transmembrane helix</keyword>
<dbReference type="PANTHER" id="PTHR11384:SF59">
    <property type="entry name" value="LYSOSOMAL COBALAMIN TRANSPORTER ABCD4"/>
    <property type="match status" value="1"/>
</dbReference>
<name>A0AA36DM49_CYLNA</name>
<dbReference type="GO" id="GO:0015910">
    <property type="term" value="P:long-chain fatty acid import into peroxisome"/>
    <property type="evidence" value="ECO:0007669"/>
    <property type="project" value="TreeGrafter"/>
</dbReference>
<reference evidence="11" key="1">
    <citation type="submission" date="2023-07" db="EMBL/GenBank/DDBJ databases">
        <authorList>
            <consortium name="CYATHOMIX"/>
        </authorList>
    </citation>
    <scope>NUCLEOTIDE SEQUENCE</scope>
    <source>
        <strain evidence="11">N/A</strain>
    </source>
</reference>
<dbReference type="InterPro" id="IPR025662">
    <property type="entry name" value="Sigma_54_int_dom_ATP-bd_1"/>
</dbReference>
<dbReference type="InterPro" id="IPR050835">
    <property type="entry name" value="ABC_transporter_sub-D"/>
</dbReference>
<dbReference type="CDD" id="cd03223">
    <property type="entry name" value="ABCD_peroxisomal_ALDP"/>
    <property type="match status" value="1"/>
</dbReference>
<protein>
    <recommendedName>
        <fullName evidence="13">ATP-binding cassette sub-family D member 4</fullName>
    </recommendedName>
</protein>
<evidence type="ECO:0008006" key="13">
    <source>
        <dbReference type="Google" id="ProtNLM"/>
    </source>
</evidence>
<dbReference type="Gene3D" id="1.20.1560.10">
    <property type="entry name" value="ABC transporter type 1, transmembrane domain"/>
    <property type="match status" value="1"/>
</dbReference>
<keyword evidence="4" id="KW-0547">Nucleotide-binding</keyword>
<comment type="similarity">
    <text evidence="1">Belongs to the ABC transporter superfamily. ABCD family. Peroxisomal fatty acyl CoA transporter (TC 3.A.1.203) subfamily.</text>
</comment>
<dbReference type="EMBL" id="CATQJL010000001">
    <property type="protein sequence ID" value="CAJ0590118.1"/>
    <property type="molecule type" value="Genomic_DNA"/>
</dbReference>
<dbReference type="GO" id="GO:0016887">
    <property type="term" value="F:ATP hydrolysis activity"/>
    <property type="evidence" value="ECO:0007669"/>
    <property type="project" value="InterPro"/>
</dbReference>
<dbReference type="SMART" id="SM00382">
    <property type="entry name" value="AAA"/>
    <property type="match status" value="1"/>
</dbReference>
<evidence type="ECO:0000256" key="2">
    <source>
        <dbReference type="ARBA" id="ARBA00022448"/>
    </source>
</evidence>
<evidence type="ECO:0000256" key="3">
    <source>
        <dbReference type="ARBA" id="ARBA00022692"/>
    </source>
</evidence>
<feature type="transmembrane region" description="Helical" evidence="8">
    <location>
        <begin position="74"/>
        <end position="95"/>
    </location>
</feature>
<comment type="caution">
    <text evidence="11">The sequence shown here is derived from an EMBL/GenBank/DDBJ whole genome shotgun (WGS) entry which is preliminary data.</text>
</comment>
<dbReference type="GO" id="GO:0005524">
    <property type="term" value="F:ATP binding"/>
    <property type="evidence" value="ECO:0007669"/>
    <property type="project" value="UniProtKB-KW"/>
</dbReference>
<feature type="transmembrane region" description="Helical" evidence="8">
    <location>
        <begin position="678"/>
        <end position="697"/>
    </location>
</feature>
<evidence type="ECO:0000259" key="9">
    <source>
        <dbReference type="PROSITE" id="PS50893"/>
    </source>
</evidence>
<dbReference type="GO" id="GO:0007031">
    <property type="term" value="P:peroxisome organization"/>
    <property type="evidence" value="ECO:0007669"/>
    <property type="project" value="TreeGrafter"/>
</dbReference>
<feature type="transmembrane region" description="Helical" evidence="8">
    <location>
        <begin position="190"/>
        <end position="210"/>
    </location>
</feature>
<gene>
    <name evidence="11" type="ORF">CYNAS_LOCUS2101</name>
</gene>
<proteinExistence type="inferred from homology"/>
<dbReference type="GO" id="GO:0005324">
    <property type="term" value="F:long-chain fatty acid transmembrane transporter activity"/>
    <property type="evidence" value="ECO:0007669"/>
    <property type="project" value="TreeGrafter"/>
</dbReference>
<evidence type="ECO:0000256" key="1">
    <source>
        <dbReference type="ARBA" id="ARBA00008575"/>
    </source>
</evidence>
<evidence type="ECO:0000256" key="4">
    <source>
        <dbReference type="ARBA" id="ARBA00022741"/>
    </source>
</evidence>
<evidence type="ECO:0000313" key="11">
    <source>
        <dbReference type="EMBL" id="CAJ0590118.1"/>
    </source>
</evidence>
<evidence type="ECO:0000256" key="7">
    <source>
        <dbReference type="ARBA" id="ARBA00023136"/>
    </source>
</evidence>
<dbReference type="InterPro" id="IPR036640">
    <property type="entry name" value="ABC1_TM_sf"/>
</dbReference>
<dbReference type="GO" id="GO:0042760">
    <property type="term" value="P:very long-chain fatty acid catabolic process"/>
    <property type="evidence" value="ECO:0007669"/>
    <property type="project" value="TreeGrafter"/>
</dbReference>
<keyword evidence="5" id="KW-0067">ATP-binding</keyword>
<dbReference type="PANTHER" id="PTHR11384">
    <property type="entry name" value="ATP-BINDING CASSETTE, SUB-FAMILY D MEMBER"/>
    <property type="match status" value="1"/>
</dbReference>
<dbReference type="GO" id="GO:0140359">
    <property type="term" value="F:ABC-type transporter activity"/>
    <property type="evidence" value="ECO:0007669"/>
    <property type="project" value="InterPro"/>
</dbReference>
<dbReference type="Pfam" id="PF00005">
    <property type="entry name" value="ABC_tran"/>
    <property type="match status" value="1"/>
</dbReference>
<dbReference type="Pfam" id="PF06472">
    <property type="entry name" value="ABC_membrane_2"/>
    <property type="match status" value="1"/>
</dbReference>
<feature type="transmembrane region" description="Helical" evidence="8">
    <location>
        <begin position="222"/>
        <end position="246"/>
    </location>
</feature>
<dbReference type="InterPro" id="IPR003439">
    <property type="entry name" value="ABC_transporter-like_ATP-bd"/>
</dbReference>
<accession>A0AA36DM49</accession>
<dbReference type="PROSITE" id="PS50893">
    <property type="entry name" value="ABC_TRANSPORTER_2"/>
    <property type="match status" value="1"/>
</dbReference>
<feature type="domain" description="ABC transporter" evidence="9">
    <location>
        <begin position="465"/>
        <end position="718"/>
    </location>
</feature>
<dbReference type="InterPro" id="IPR003593">
    <property type="entry name" value="AAA+_ATPase"/>
</dbReference>
<evidence type="ECO:0000256" key="8">
    <source>
        <dbReference type="SAM" id="Phobius"/>
    </source>
</evidence>
<dbReference type="SUPFAM" id="SSF52540">
    <property type="entry name" value="P-loop containing nucleoside triphosphate hydrolases"/>
    <property type="match status" value="1"/>
</dbReference>
<evidence type="ECO:0000313" key="12">
    <source>
        <dbReference type="Proteomes" id="UP001176961"/>
    </source>
</evidence>
<evidence type="ECO:0000256" key="6">
    <source>
        <dbReference type="ARBA" id="ARBA00022989"/>
    </source>
</evidence>
<dbReference type="InterPro" id="IPR017871">
    <property type="entry name" value="ABC_transporter-like_CS"/>
</dbReference>
<feature type="transmembrane region" description="Helical" evidence="8">
    <location>
        <begin position="341"/>
        <end position="359"/>
    </location>
</feature>
<dbReference type="Gene3D" id="3.40.50.300">
    <property type="entry name" value="P-loop containing nucleotide triphosphate hydrolases"/>
    <property type="match status" value="1"/>
</dbReference>
<dbReference type="Proteomes" id="UP001176961">
    <property type="component" value="Unassembled WGS sequence"/>
</dbReference>
<evidence type="ECO:0000259" key="10">
    <source>
        <dbReference type="PROSITE" id="PS50929"/>
    </source>
</evidence>
<dbReference type="SUPFAM" id="SSF90123">
    <property type="entry name" value="ABC transporter transmembrane region"/>
    <property type="match status" value="1"/>
</dbReference>
<dbReference type="InterPro" id="IPR027417">
    <property type="entry name" value="P-loop_NTPase"/>
</dbReference>
<keyword evidence="2" id="KW-0813">Transport</keyword>
<dbReference type="GO" id="GO:0005778">
    <property type="term" value="C:peroxisomal membrane"/>
    <property type="evidence" value="ECO:0007669"/>
    <property type="project" value="TreeGrafter"/>
</dbReference>
<keyword evidence="3 8" id="KW-0812">Transmembrane</keyword>